<feature type="region of interest" description="Disordered" evidence="10">
    <location>
        <begin position="1999"/>
        <end position="2051"/>
    </location>
</feature>
<organism evidence="14 15">
    <name type="scientific">Streptomyces durocortorensis</name>
    <dbReference type="NCBI Taxonomy" id="2811104"/>
    <lineage>
        <taxon>Bacteria</taxon>
        <taxon>Bacillati</taxon>
        <taxon>Actinomycetota</taxon>
        <taxon>Actinomycetes</taxon>
        <taxon>Kitasatosporales</taxon>
        <taxon>Streptomycetaceae</taxon>
        <taxon>Streptomyces</taxon>
    </lineage>
</organism>
<evidence type="ECO:0000256" key="7">
    <source>
        <dbReference type="ARBA" id="ARBA00023268"/>
    </source>
</evidence>
<dbReference type="SUPFAM" id="SSF53901">
    <property type="entry name" value="Thiolase-like"/>
    <property type="match status" value="1"/>
</dbReference>
<keyword evidence="6" id="KW-0045">Antibiotic biosynthesis</keyword>
<dbReference type="SUPFAM" id="SSF52151">
    <property type="entry name" value="FabD/lysophospholipase-like"/>
    <property type="match status" value="1"/>
</dbReference>
<keyword evidence="8" id="KW-0012">Acyltransferase</keyword>
<dbReference type="Pfam" id="PF00109">
    <property type="entry name" value="ketoacyl-synt"/>
    <property type="match status" value="1"/>
</dbReference>
<evidence type="ECO:0000256" key="5">
    <source>
        <dbReference type="ARBA" id="ARBA00022679"/>
    </source>
</evidence>
<evidence type="ECO:0000256" key="3">
    <source>
        <dbReference type="ARBA" id="ARBA00022450"/>
    </source>
</evidence>
<evidence type="ECO:0000313" key="14">
    <source>
        <dbReference type="EMBL" id="WNF25367.1"/>
    </source>
</evidence>
<dbReference type="SMART" id="SM00823">
    <property type="entry name" value="PKS_PP"/>
    <property type="match status" value="2"/>
</dbReference>
<dbReference type="EMBL" id="CP134500">
    <property type="protein sequence ID" value="WNF25367.1"/>
    <property type="molecule type" value="Genomic_DNA"/>
</dbReference>
<evidence type="ECO:0000256" key="4">
    <source>
        <dbReference type="ARBA" id="ARBA00022553"/>
    </source>
</evidence>
<dbReference type="PROSITE" id="PS52004">
    <property type="entry name" value="KS3_2"/>
    <property type="match status" value="1"/>
</dbReference>
<protein>
    <submittedName>
        <fullName evidence="14">SDR family NAD(P)-dependent oxidoreductase</fullName>
    </submittedName>
</protein>
<dbReference type="Gene3D" id="3.30.559.30">
    <property type="entry name" value="Nonribosomal peptide synthetase, condensation domain"/>
    <property type="match status" value="1"/>
</dbReference>
<dbReference type="Gene3D" id="3.10.129.110">
    <property type="entry name" value="Polyketide synthase dehydratase"/>
    <property type="match status" value="1"/>
</dbReference>
<dbReference type="InterPro" id="IPR049551">
    <property type="entry name" value="PKS_DH_C"/>
</dbReference>
<dbReference type="CDD" id="cd00833">
    <property type="entry name" value="PKS"/>
    <property type="match status" value="1"/>
</dbReference>
<dbReference type="InterPro" id="IPR013968">
    <property type="entry name" value="PKS_KR"/>
</dbReference>
<feature type="region of interest" description="C-terminal hotdog fold" evidence="9">
    <location>
        <begin position="1250"/>
        <end position="1387"/>
    </location>
</feature>
<dbReference type="Gene3D" id="3.40.50.1000">
    <property type="entry name" value="HAD superfamily/HAD-like"/>
    <property type="match status" value="1"/>
</dbReference>
<dbReference type="Pfam" id="PF00698">
    <property type="entry name" value="Acyl_transf_1"/>
    <property type="match status" value="1"/>
</dbReference>
<gene>
    <name evidence="14" type="ORF">RI138_00325</name>
</gene>
<dbReference type="InterPro" id="IPR001227">
    <property type="entry name" value="Ac_transferase_dom_sf"/>
</dbReference>
<evidence type="ECO:0000256" key="1">
    <source>
        <dbReference type="ARBA" id="ARBA00001957"/>
    </source>
</evidence>
<sequence length="3020" mass="319474">MPAKKPIETPPAPPRAATPERIEAWLTQAVAAAAGLEETQVERDRPMADFGLGSRELVTLGVRLSEELGRPLSPTLVYDHPTVASIARAAASVDAPDLPPPSAARGSAPHSPSATTTSGSREREPGASPVSGPPERDTGAPPETDAVAVLSMACRFPGAEDPQALWRRLAAGADLVSDAPGDRWDTEALLDPDPDAPGKAYSLRGGYLNAIDGFDAEFFGIPPQEAAAMDPQQRLLLQTAWEAVERAGILPASLNGSATGVYIGLYQSGYLGAAGMEQLDGYVGTGTVSSVASGRIAYHLGLQGPAITVDTACSSSLVALHLAAQALLDGTCDLALAGGATLMVSPRGHVEFSRLRGLSASGRCRPFAQDADGVVWGEGSGLVLLKRLSEARRDGDRVLAVVKGSAANQDGRSQGLSAPSGPAQERVVRAALKAAGLRPEEMDYVEAHGTGTPLGDPIEGTALARVFGPGRPADRPLAVGSLKSNIGHTQAAAGIAGVIKTVLSLQHERIPASLNAETPTGQIDWEGGGLELCTRPRPWPRGPRPRRAGVSAYGISGTNVHVVLEEAPEERLAEPASGRPADAASGRTADAVLGGAADAASGRAAAPASEQPPAPAAEEAHGMAAGRVDASATGPAPAPASGQPPAAAAGQAPTPERPITLFPLSARTLPALYGQADRLLGALSADPALPLPDVARTLAHRRTHFERRAVLVAREREELLTGLRALAAGQASPELVVGPRQARTEGKVAFVFPGQGTQWAGMARDLLEASPLFADEIDRCDAALRPHTGWSVLAVLRGDAGAPSLDRVDVVQPALFAVMVALAAVWRSRGVRPDAVVGHSQGEAAAACVAGALSLNDAAAVIATRAQALTTIAGTGGTAVVALSRADVEARLDAWGGRLSVAAVNSSTSTVVSGDAEDLEALLAELEGERIFARKVKIDYASHSAQVAPVRTSLLDDLEGIETRPTDVAWYSTVLAERVSGEPLDAAYWYRNLREPVRYAATVERMAADGYRHFVELSPHPALITATRAVAEETGHDLIAVGSLKRGEDGPGCLDRAAAELHTAGGRISWPRLVPDGPWADLPTYAWSERRHWTDTAPTGPHGTPLVDVHVESSDVPDRHLFDTRIDLRDRRSSYLSDHRVAGAVWLPAAAFLEMALEAVSVLQAASDVQLHDVAFERPLQLTDDVPVQLQLVLQPADEHGVRPFGIASRPAGDRRAPWVRHVGGRVVPATGEPGHEPAMTPAGLREDCAREADVTDAYAALAALGIDYGPAFRMLEGGWGGPSGALGRLARTPRAGHLVHPVLIDAALHTAALVGDALKGRAFVPRRAGRLRLTGLRTAPVWSACRLRAVDDDAVTLDVRLLDENEQLLLEIEGVELAALSTLDGALFEVRWQPRPAAQGQPSQSQSAQGQPSQTQSAQGQPAQGQPAREQSAHEQPVPGSWLILADDTGVADGLSRRLGATPHVIARKGGAYTVEAPGRYTVDPGDPQHFPRLLDEAFAEGPPARVVHLFALDAPAVESAGTAAEAALLCSVSTLNLVRALSGRAYHPSPRLFLITRGSQAAGGSTEVTHPQQAIGWGFGTAVAQEHPELNTTLVDLPPHGGEDALWTQLRHADDEHLVALRDNGRLVPRLVHTGPDQAGSGTVRRDGTYLITGGLGGLGRVVAERLAGQGAGQLALLSRSAPDAAATRWIESLRRRGTAVRLVRADVADRGGLRAALDALRADCGPVTGVIHTAGVLDDATLHHLTPERIRRVMAPKVLGTVLLTELVPEAETTVLFSSAAGLLGSAGQSPYSAANAFMDAWAHHLSLVRRPALSLDWGTWADIGMVAGSAKRTAAASGSGLVPFSPQQGGEMFDRVLSTARRQLVPLALDRDALARDPDEVRTRPLLHGLVAAPVAAEAAAGVLGEVLAARTDTERTGLLESHVRATVAELTGRGADEVAATEGLKEIGLDSLMIVRLRNTLGRDLGVELSASAVFSAADIRGLAEELHTALSARNSAAEPATGHTSGSRPTSDTGRGRPTSDTGLGRPASGTDPETDPHTHDVELRPATRDVVRLLRAAQHGTPSAAHTIGLAFRLTEPTTRARLTDILTRLAGRHAALRTSIVNDTGSDRRMRTERAPARSPLRWSNLAPDAELDAGHRLSELLGAPFDVTTAPLWRFELIDGAEAGQTLLLGAHHAVSDLQSLLIVAAEIDAELSGTPLGEGVSNRDIDLLLEAQPTSPRPSRASAGPPDAAARREEFAGSRRLDLTLTHPRPAVRSFRAGSLTLAIPEGLMPRVSSRARQLGITPAAFSLGVLTVLLARKQQRDRFVLAVPVDTRIHVDAPGAVGFFGVPVPFPAQATAGERIEEVLRRTDSRLDRVLAKGAMFSDTLAVLAEQGLHRENAPMVEVYFNYIRSSAKLDALEILPVGTGHSDLDLMIIMTPDAGQLRFDHNLDIIEEAACAALAADFLQLLEEVADDPAAPVRPEHPAAGTSVTATAPPPARPRTLPVAATFALGDLPLLCAAAWAADPADGTPSTPPQVVEAPYHQVLASLKDPSGVFADPSAEIGTVLVRAVDLERFGPVSEELLDELRTAYPDALRALSERTRLPLIVGFLPSGRREARYERWERDVAAVLSDLPGIAVLRPEDWTRHHVVEERFDERTDTLAHLPFTPEFQAAVALTLAETAATVRRTPPKVIAVDGDETLWSGVAGESGPEGVDLGGARALLARRLLRWRAAGTLLVLISNNDEATVRAVLERPDSVLRAEHFSVLDAGWGRKADRLEAAARTMNLGPDSFLFLDDNPAEIAAMRSALPEVLSVTCPAAGELEPFLARLWPLIPAAATAEDGLRADFYRQERARDAAREQAGFEEFLEQLELELDIRPLAEPDTQRAAQLIRRTNQFTLRERSADGGDLQRWREDGEVWTVAARDRFGDYGQIGLLALRQEASRLDVLAWLLSCRVLGRGVEERLLQWLADRAETLGRATVRLTAEPTPRNLPARRLIAALGGGAPDDPGIEAETTPRQLRAFRSWRQ</sequence>
<dbReference type="Pfam" id="PF22621">
    <property type="entry name" value="CurL-like_PKS_C"/>
    <property type="match status" value="1"/>
</dbReference>
<accession>A0ABY9VUC5</accession>
<dbReference type="InterPro" id="IPR016036">
    <property type="entry name" value="Malonyl_transacylase_ACP-bd"/>
</dbReference>
<dbReference type="InterPro" id="IPR014043">
    <property type="entry name" value="Acyl_transferase_dom"/>
</dbReference>
<dbReference type="Gene3D" id="3.30.70.3290">
    <property type="match status" value="1"/>
</dbReference>
<dbReference type="InterPro" id="IPR020806">
    <property type="entry name" value="PKS_PP-bd"/>
</dbReference>
<dbReference type="InterPro" id="IPR014030">
    <property type="entry name" value="Ketoacyl_synth_N"/>
</dbReference>
<dbReference type="Gene3D" id="3.40.366.10">
    <property type="entry name" value="Malonyl-Coenzyme A Acyl Carrier Protein, domain 2"/>
    <property type="match status" value="1"/>
</dbReference>
<comment type="pathway">
    <text evidence="2">Antibiotic biosynthesis.</text>
</comment>
<dbReference type="InterPro" id="IPR057326">
    <property type="entry name" value="KR_dom"/>
</dbReference>
<dbReference type="Pfam" id="PF08659">
    <property type="entry name" value="KR"/>
    <property type="match status" value="1"/>
</dbReference>
<proteinExistence type="predicted"/>
<name>A0ABY9VUC5_9ACTN</name>
<dbReference type="InterPro" id="IPR001242">
    <property type="entry name" value="Condensation_dom"/>
</dbReference>
<dbReference type="InterPro" id="IPR050091">
    <property type="entry name" value="PKS_NRPS_Biosynth_Enz"/>
</dbReference>
<dbReference type="InterPro" id="IPR010037">
    <property type="entry name" value="FkbH_domain"/>
</dbReference>
<feature type="region of interest" description="Disordered" evidence="10">
    <location>
        <begin position="2220"/>
        <end position="2239"/>
    </location>
</feature>
<dbReference type="InterPro" id="IPR014031">
    <property type="entry name" value="Ketoacyl_synth_C"/>
</dbReference>
<feature type="active site" description="Proton acceptor; for dehydratase activity" evidence="9">
    <location>
        <position position="1139"/>
    </location>
</feature>
<dbReference type="InterPro" id="IPR036291">
    <property type="entry name" value="NAD(P)-bd_dom_sf"/>
</dbReference>
<dbReference type="Pfam" id="PF14765">
    <property type="entry name" value="PS-DH"/>
    <property type="match status" value="1"/>
</dbReference>
<keyword evidence="7" id="KW-0511">Multifunctional enzyme</keyword>
<dbReference type="Pfam" id="PF21089">
    <property type="entry name" value="PKS_DH_N"/>
    <property type="match status" value="1"/>
</dbReference>
<dbReference type="PROSITE" id="PS00012">
    <property type="entry name" value="PHOSPHOPANTETHEINE"/>
    <property type="match status" value="1"/>
</dbReference>
<feature type="region of interest" description="Disordered" evidence="10">
    <location>
        <begin position="518"/>
        <end position="546"/>
    </location>
</feature>
<dbReference type="SUPFAM" id="SSF52777">
    <property type="entry name" value="CoA-dependent acyltransferases"/>
    <property type="match status" value="2"/>
</dbReference>
<dbReference type="Pfam" id="PF00668">
    <property type="entry name" value="Condensation"/>
    <property type="match status" value="2"/>
</dbReference>
<dbReference type="CDD" id="cd08955">
    <property type="entry name" value="KR_2_FAS_SDR_x"/>
    <property type="match status" value="1"/>
</dbReference>
<dbReference type="Gene3D" id="3.40.47.10">
    <property type="match status" value="1"/>
</dbReference>
<dbReference type="InterPro" id="IPR010033">
    <property type="entry name" value="HAD_SF_ppase_IIIC"/>
</dbReference>
<dbReference type="NCBIfam" id="TIGR01681">
    <property type="entry name" value="HAD-SF-IIIC"/>
    <property type="match status" value="1"/>
</dbReference>
<evidence type="ECO:0000259" key="12">
    <source>
        <dbReference type="PROSITE" id="PS52004"/>
    </source>
</evidence>
<evidence type="ECO:0000259" key="13">
    <source>
        <dbReference type="PROSITE" id="PS52019"/>
    </source>
</evidence>
<dbReference type="PROSITE" id="PS52019">
    <property type="entry name" value="PKS_MFAS_DH"/>
    <property type="match status" value="1"/>
</dbReference>
<evidence type="ECO:0000256" key="6">
    <source>
        <dbReference type="ARBA" id="ARBA00023194"/>
    </source>
</evidence>
<dbReference type="InterPro" id="IPR006162">
    <property type="entry name" value="Ppantetheine_attach_site"/>
</dbReference>
<dbReference type="SUPFAM" id="SSF47336">
    <property type="entry name" value="ACP-like"/>
    <property type="match status" value="2"/>
</dbReference>
<dbReference type="InterPro" id="IPR023213">
    <property type="entry name" value="CAT-like_dom_sf"/>
</dbReference>
<dbReference type="SMART" id="SM00822">
    <property type="entry name" value="PKS_KR"/>
    <property type="match status" value="1"/>
</dbReference>
<comment type="cofactor">
    <cofactor evidence="1">
        <name>pantetheine 4'-phosphate</name>
        <dbReference type="ChEBI" id="CHEBI:47942"/>
    </cofactor>
</comment>
<dbReference type="Pfam" id="PF02801">
    <property type="entry name" value="Ketoacyl-synt_C"/>
    <property type="match status" value="1"/>
</dbReference>
<dbReference type="Gene3D" id="3.40.50.720">
    <property type="entry name" value="NAD(P)-binding Rossmann-like Domain"/>
    <property type="match status" value="1"/>
</dbReference>
<evidence type="ECO:0000313" key="15">
    <source>
        <dbReference type="Proteomes" id="UP001303236"/>
    </source>
</evidence>
<dbReference type="InterPro" id="IPR016039">
    <property type="entry name" value="Thiolase-like"/>
</dbReference>
<dbReference type="InterPro" id="IPR049552">
    <property type="entry name" value="PKS_DH_N"/>
</dbReference>
<feature type="region of interest" description="Disordered" evidence="10">
    <location>
        <begin position="1396"/>
        <end position="1438"/>
    </location>
</feature>
<keyword evidence="15" id="KW-1185">Reference proteome</keyword>
<feature type="domain" description="PKS/mFAS DH" evidence="13">
    <location>
        <begin position="1104"/>
        <end position="1387"/>
    </location>
</feature>
<evidence type="ECO:0000256" key="8">
    <source>
        <dbReference type="ARBA" id="ARBA00023315"/>
    </source>
</evidence>
<dbReference type="SMART" id="SM00826">
    <property type="entry name" value="PKS_DH"/>
    <property type="match status" value="1"/>
</dbReference>
<dbReference type="SUPFAM" id="SSF56784">
    <property type="entry name" value="HAD-like"/>
    <property type="match status" value="1"/>
</dbReference>
<dbReference type="Gene3D" id="3.30.559.10">
    <property type="entry name" value="Chloramphenicol acetyltransferase-like domain"/>
    <property type="match status" value="1"/>
</dbReference>
<dbReference type="InterPro" id="IPR049900">
    <property type="entry name" value="PKS_mFAS_DH"/>
</dbReference>
<keyword evidence="3" id="KW-0596">Phosphopantetheine</keyword>
<feature type="compositionally biased region" description="Low complexity" evidence="10">
    <location>
        <begin position="595"/>
        <end position="609"/>
    </location>
</feature>
<feature type="compositionally biased region" description="Basic and acidic residues" evidence="10">
    <location>
        <begin position="2041"/>
        <end position="2051"/>
    </location>
</feature>
<keyword evidence="4" id="KW-0597">Phosphoprotein</keyword>
<dbReference type="PROSITE" id="PS00606">
    <property type="entry name" value="KS3_1"/>
    <property type="match status" value="1"/>
</dbReference>
<dbReference type="NCBIfam" id="TIGR01686">
    <property type="entry name" value="FkbH"/>
    <property type="match status" value="1"/>
</dbReference>
<keyword evidence="5" id="KW-0808">Transferase</keyword>
<evidence type="ECO:0000256" key="10">
    <source>
        <dbReference type="SAM" id="MobiDB-lite"/>
    </source>
</evidence>
<feature type="region of interest" description="N-terminal hotdog fold" evidence="9">
    <location>
        <begin position="1104"/>
        <end position="1234"/>
    </location>
</feature>
<feature type="active site" description="Proton donor; for dehydratase activity" evidence="9">
    <location>
        <position position="1306"/>
    </location>
</feature>
<dbReference type="SMART" id="SM00825">
    <property type="entry name" value="PKS_KS"/>
    <property type="match status" value="1"/>
</dbReference>
<dbReference type="PROSITE" id="PS50075">
    <property type="entry name" value="CARRIER"/>
    <property type="match status" value="2"/>
</dbReference>
<dbReference type="Pfam" id="PF00550">
    <property type="entry name" value="PP-binding"/>
    <property type="match status" value="2"/>
</dbReference>
<dbReference type="SUPFAM" id="SSF55048">
    <property type="entry name" value="Probable ACP-binding domain of malonyl-CoA ACP transacylase"/>
    <property type="match status" value="1"/>
</dbReference>
<dbReference type="InterPro" id="IPR018201">
    <property type="entry name" value="Ketoacyl_synth_AS"/>
</dbReference>
<feature type="region of interest" description="Disordered" evidence="10">
    <location>
        <begin position="595"/>
        <end position="658"/>
    </location>
</feature>
<feature type="compositionally biased region" description="Low complexity" evidence="10">
    <location>
        <begin position="2223"/>
        <end position="2238"/>
    </location>
</feature>
<dbReference type="InterPro" id="IPR042104">
    <property type="entry name" value="PKS_dehydratase_sf"/>
</dbReference>
<feature type="domain" description="Carrier" evidence="11">
    <location>
        <begin position="20"/>
        <end position="94"/>
    </location>
</feature>
<reference evidence="14 15" key="1">
    <citation type="submission" date="2023-09" db="EMBL/GenBank/DDBJ databases">
        <title>Genome completion map analysis of the actinomycetes C11-1.</title>
        <authorList>
            <person name="Qin P."/>
            <person name="Guan P."/>
        </authorList>
    </citation>
    <scope>NUCLEOTIDE SEQUENCE [LARGE SCALE GENOMIC DNA]</scope>
    <source>
        <strain evidence="14 15">C11-1</strain>
    </source>
</reference>
<dbReference type="InterPro" id="IPR020841">
    <property type="entry name" value="PKS_Beta-ketoAc_synthase_dom"/>
</dbReference>
<dbReference type="InterPro" id="IPR036412">
    <property type="entry name" value="HAD-like_sf"/>
</dbReference>
<dbReference type="SUPFAM" id="SSF51735">
    <property type="entry name" value="NAD(P)-binding Rossmann-fold domains"/>
    <property type="match status" value="2"/>
</dbReference>
<evidence type="ECO:0000256" key="9">
    <source>
        <dbReference type="PROSITE-ProRule" id="PRU01363"/>
    </source>
</evidence>
<feature type="compositionally biased region" description="Low complexity" evidence="10">
    <location>
        <begin position="622"/>
        <end position="654"/>
    </location>
</feature>
<dbReference type="InterPro" id="IPR009081">
    <property type="entry name" value="PP-bd_ACP"/>
</dbReference>
<feature type="compositionally biased region" description="Low complexity" evidence="10">
    <location>
        <begin position="1396"/>
        <end position="1429"/>
    </location>
</feature>
<dbReference type="PANTHER" id="PTHR43775:SF51">
    <property type="entry name" value="INACTIVE PHENOLPHTHIOCEROL SYNTHESIS POLYKETIDE SYNTHASE TYPE I PKS1-RELATED"/>
    <property type="match status" value="1"/>
</dbReference>
<feature type="compositionally biased region" description="Polar residues" evidence="10">
    <location>
        <begin position="2008"/>
        <end position="2019"/>
    </location>
</feature>
<feature type="region of interest" description="Disordered" evidence="10">
    <location>
        <begin position="2467"/>
        <end position="2488"/>
    </location>
</feature>
<evidence type="ECO:0000259" key="11">
    <source>
        <dbReference type="PROSITE" id="PS50075"/>
    </source>
</evidence>
<dbReference type="Pfam" id="PF16197">
    <property type="entry name" value="KAsynt_C_assoc"/>
    <property type="match status" value="1"/>
</dbReference>
<dbReference type="InterPro" id="IPR036736">
    <property type="entry name" value="ACP-like_sf"/>
</dbReference>
<dbReference type="InterPro" id="IPR020807">
    <property type="entry name" value="PKS_DH"/>
</dbReference>
<dbReference type="InterPro" id="IPR016035">
    <property type="entry name" value="Acyl_Trfase/lysoPLipase"/>
</dbReference>
<evidence type="ECO:0000256" key="2">
    <source>
        <dbReference type="ARBA" id="ARBA00004792"/>
    </source>
</evidence>
<feature type="region of interest" description="Disordered" evidence="10">
    <location>
        <begin position="94"/>
        <end position="142"/>
    </location>
</feature>
<feature type="compositionally biased region" description="Low complexity" evidence="10">
    <location>
        <begin position="106"/>
        <end position="119"/>
    </location>
</feature>
<dbReference type="InterPro" id="IPR023214">
    <property type="entry name" value="HAD_sf"/>
</dbReference>
<feature type="domain" description="Carrier" evidence="11">
    <location>
        <begin position="1919"/>
        <end position="1996"/>
    </location>
</feature>
<dbReference type="PANTHER" id="PTHR43775">
    <property type="entry name" value="FATTY ACID SYNTHASE"/>
    <property type="match status" value="1"/>
</dbReference>
<dbReference type="Proteomes" id="UP001303236">
    <property type="component" value="Chromosome"/>
</dbReference>
<feature type="compositionally biased region" description="Low complexity" evidence="10">
    <location>
        <begin position="2474"/>
        <end position="2483"/>
    </location>
</feature>
<dbReference type="SMART" id="SM00827">
    <property type="entry name" value="PKS_AT"/>
    <property type="match status" value="1"/>
</dbReference>
<dbReference type="InterPro" id="IPR032821">
    <property type="entry name" value="PKS_assoc"/>
</dbReference>
<dbReference type="Gene3D" id="1.10.1200.10">
    <property type="entry name" value="ACP-like"/>
    <property type="match status" value="2"/>
</dbReference>
<feature type="domain" description="Ketosynthase family 3 (KS3)" evidence="12">
    <location>
        <begin position="144"/>
        <end position="566"/>
    </location>
</feature>